<name>A0A0C3EAU7_9AGAM</name>
<accession>A0A0C3EAU7</accession>
<proteinExistence type="predicted"/>
<evidence type="ECO:0000256" key="1">
    <source>
        <dbReference type="SAM" id="MobiDB-lite"/>
    </source>
</evidence>
<dbReference type="Proteomes" id="UP000053989">
    <property type="component" value="Unassembled WGS sequence"/>
</dbReference>
<dbReference type="EMBL" id="KN822006">
    <property type="protein sequence ID" value="KIM69850.1"/>
    <property type="molecule type" value="Genomic_DNA"/>
</dbReference>
<evidence type="ECO:0000313" key="3">
    <source>
        <dbReference type="Proteomes" id="UP000053989"/>
    </source>
</evidence>
<gene>
    <name evidence="2" type="ORF">SCLCIDRAFT_19627</name>
</gene>
<evidence type="ECO:0000313" key="2">
    <source>
        <dbReference type="EMBL" id="KIM69850.1"/>
    </source>
</evidence>
<keyword evidence="3" id="KW-1185">Reference proteome</keyword>
<sequence length="563" mass="62074">MVAHEDSLKSLTRLLGWSGHMADLEDDLAEMCHDCDHWCRQAKEAETVSVILKQQEAAAFEQARLLSMYIPSAHPEDAPGAGPSSQPLEEHLVSPGGGSGVPPASSHSGEPRSRSSCPQSLGTIFGEMNINELTVPAPSGSSLAGQLDEVEETMFPLLGWGEVPNRVSILLDSKKYLHLQVGEHLYQFEELAREAVLRNISTRVPPPLAGAIPPGAVRLFNTMDKLDKLYARVAQESDEGHGPHDEGKTLKKSCRISHTDEMEAPCLGHVSQQNKREEYRKAHQAAHDGTHMQCGTPPPPSSFILEVPQPPAASSSTTAPAMVCPRLFRVMTTSQQELPPYMPPLYLTWRSCNTNRQDGLPKGAPSWGDKLTEWQDFIHCLCCSKMMKKFLGIQVKADPGFVELLSNQRLRGFVLEGYFAPRFQYNSNHNGWHRNFARLFAVPGRYQAIVTAALHEDAMGQEANTNITSDLFIAGMSIEGQERSLEYYEERAEQGGVKKAAGYLPAPPQKKKHCSHHKTTDTDKEDSYLSFSEDSLGSDNGGPPWNPPKDDQMDVNTSGPLQM</sequence>
<organism evidence="2 3">
    <name type="scientific">Scleroderma citrinum Foug A</name>
    <dbReference type="NCBI Taxonomy" id="1036808"/>
    <lineage>
        <taxon>Eukaryota</taxon>
        <taxon>Fungi</taxon>
        <taxon>Dikarya</taxon>
        <taxon>Basidiomycota</taxon>
        <taxon>Agaricomycotina</taxon>
        <taxon>Agaricomycetes</taxon>
        <taxon>Agaricomycetidae</taxon>
        <taxon>Boletales</taxon>
        <taxon>Sclerodermatineae</taxon>
        <taxon>Sclerodermataceae</taxon>
        <taxon>Scleroderma</taxon>
    </lineage>
</organism>
<feature type="region of interest" description="Disordered" evidence="1">
    <location>
        <begin position="498"/>
        <end position="563"/>
    </location>
</feature>
<dbReference type="HOGENOM" id="CLU_028355_0_0_1"/>
<feature type="compositionally biased region" description="Polar residues" evidence="1">
    <location>
        <begin position="529"/>
        <end position="538"/>
    </location>
</feature>
<feature type="compositionally biased region" description="Basic and acidic residues" evidence="1">
    <location>
        <begin position="518"/>
        <end position="527"/>
    </location>
</feature>
<protein>
    <submittedName>
        <fullName evidence="2">Uncharacterized protein</fullName>
    </submittedName>
</protein>
<reference evidence="3" key="2">
    <citation type="submission" date="2015-01" db="EMBL/GenBank/DDBJ databases">
        <title>Evolutionary Origins and Diversification of the Mycorrhizal Mutualists.</title>
        <authorList>
            <consortium name="DOE Joint Genome Institute"/>
            <consortium name="Mycorrhizal Genomics Consortium"/>
            <person name="Kohler A."/>
            <person name="Kuo A."/>
            <person name="Nagy L.G."/>
            <person name="Floudas D."/>
            <person name="Copeland A."/>
            <person name="Barry K.W."/>
            <person name="Cichocki N."/>
            <person name="Veneault-Fourrey C."/>
            <person name="LaButti K."/>
            <person name="Lindquist E.A."/>
            <person name="Lipzen A."/>
            <person name="Lundell T."/>
            <person name="Morin E."/>
            <person name="Murat C."/>
            <person name="Riley R."/>
            <person name="Ohm R."/>
            <person name="Sun H."/>
            <person name="Tunlid A."/>
            <person name="Henrissat B."/>
            <person name="Grigoriev I.V."/>
            <person name="Hibbett D.S."/>
            <person name="Martin F."/>
        </authorList>
    </citation>
    <scope>NUCLEOTIDE SEQUENCE [LARGE SCALE GENOMIC DNA]</scope>
    <source>
        <strain evidence="3">Foug A</strain>
    </source>
</reference>
<dbReference type="InParanoid" id="A0A0C3EAU7"/>
<feature type="region of interest" description="Disordered" evidence="1">
    <location>
        <begin position="74"/>
        <end position="121"/>
    </location>
</feature>
<feature type="compositionally biased region" description="Polar residues" evidence="1">
    <location>
        <begin position="554"/>
        <end position="563"/>
    </location>
</feature>
<reference evidence="2 3" key="1">
    <citation type="submission" date="2014-04" db="EMBL/GenBank/DDBJ databases">
        <authorList>
            <consortium name="DOE Joint Genome Institute"/>
            <person name="Kuo A."/>
            <person name="Kohler A."/>
            <person name="Nagy L.G."/>
            <person name="Floudas D."/>
            <person name="Copeland A."/>
            <person name="Barry K.W."/>
            <person name="Cichocki N."/>
            <person name="Veneault-Fourrey C."/>
            <person name="LaButti K."/>
            <person name="Lindquist E.A."/>
            <person name="Lipzen A."/>
            <person name="Lundell T."/>
            <person name="Morin E."/>
            <person name="Murat C."/>
            <person name="Sun H."/>
            <person name="Tunlid A."/>
            <person name="Henrissat B."/>
            <person name="Grigoriev I.V."/>
            <person name="Hibbett D.S."/>
            <person name="Martin F."/>
            <person name="Nordberg H.P."/>
            <person name="Cantor M.N."/>
            <person name="Hua S.X."/>
        </authorList>
    </citation>
    <scope>NUCLEOTIDE SEQUENCE [LARGE SCALE GENOMIC DNA]</scope>
    <source>
        <strain evidence="2 3">Foug A</strain>
    </source>
</reference>
<dbReference type="OrthoDB" id="10578622at2759"/>
<dbReference type="AlphaFoldDB" id="A0A0C3EAU7"/>